<dbReference type="EMBL" id="JACNYL010000002">
    <property type="protein sequence ID" value="MBD1422153.1"/>
    <property type="molecule type" value="Genomic_DNA"/>
</dbReference>
<accession>A0ABR7XSM9</accession>
<protein>
    <submittedName>
        <fullName evidence="1">Uncharacterized protein</fullName>
    </submittedName>
</protein>
<dbReference type="RefSeq" id="WP_190313844.1">
    <property type="nucleotide sequence ID" value="NZ_JACNYL010000002.1"/>
</dbReference>
<sequence length="200" mass="22293">MKKKIPEQVEGKSLDCFKSVNLPSHEEATTFFERIRSKLFDVNHWNEITKAPSATFTIKDASGRTMERTVQQGDYIQIDIPGPGLPSAKGYDWVQVEDITETANTEDASILLTLRPCPDPTQDGTDTAHFFKRLATSSFLVEQKGKHISLHYAGRNEIINTDNESMLDNLRNFMVGLGAKMGASFPQWKALVEGLGDVDS</sequence>
<proteinExistence type="predicted"/>
<name>A0ABR7XSM9_9SPHI</name>
<evidence type="ECO:0000313" key="2">
    <source>
        <dbReference type="Proteomes" id="UP000651112"/>
    </source>
</evidence>
<comment type="caution">
    <text evidence="1">The sequence shown here is derived from an EMBL/GenBank/DDBJ whole genome shotgun (WGS) entry which is preliminary data.</text>
</comment>
<organism evidence="1 2">
    <name type="scientific">Sphingobacterium chuzhouense</name>
    <dbReference type="NCBI Taxonomy" id="1742264"/>
    <lineage>
        <taxon>Bacteria</taxon>
        <taxon>Pseudomonadati</taxon>
        <taxon>Bacteroidota</taxon>
        <taxon>Sphingobacteriia</taxon>
        <taxon>Sphingobacteriales</taxon>
        <taxon>Sphingobacteriaceae</taxon>
        <taxon>Sphingobacterium</taxon>
    </lineage>
</organism>
<reference evidence="1 2" key="1">
    <citation type="submission" date="2020-08" db="EMBL/GenBank/DDBJ databases">
        <title>Sphingobacterium sp. DN00404 isolated from aquaculture water.</title>
        <authorList>
            <person name="Zhang M."/>
        </authorList>
    </citation>
    <scope>NUCLEOTIDE SEQUENCE [LARGE SCALE GENOMIC DNA]</scope>
    <source>
        <strain evidence="1 2">KCTC 42746</strain>
    </source>
</reference>
<evidence type="ECO:0000313" key="1">
    <source>
        <dbReference type="EMBL" id="MBD1422153.1"/>
    </source>
</evidence>
<gene>
    <name evidence="1" type="ORF">H8B21_11280</name>
</gene>
<keyword evidence="2" id="KW-1185">Reference proteome</keyword>
<dbReference type="Proteomes" id="UP000651112">
    <property type="component" value="Unassembled WGS sequence"/>
</dbReference>